<dbReference type="EMBL" id="JANFZH010000021">
    <property type="protein sequence ID" value="MCQ4840237.1"/>
    <property type="molecule type" value="Genomic_DNA"/>
</dbReference>
<reference evidence="1 2" key="1">
    <citation type="submission" date="2022-06" db="EMBL/GenBank/DDBJ databases">
        <title>Isolation of gut microbiota from human fecal samples.</title>
        <authorList>
            <person name="Pamer E.G."/>
            <person name="Barat B."/>
            <person name="Waligurski E."/>
            <person name="Medina S."/>
            <person name="Paddock L."/>
            <person name="Mostad J."/>
        </authorList>
    </citation>
    <scope>NUCLEOTIDE SEQUENCE [LARGE SCALE GENOMIC DNA]</scope>
    <source>
        <strain evidence="1 2">DFI.9.73</strain>
    </source>
</reference>
<dbReference type="GeneID" id="90532146"/>
<comment type="caution">
    <text evidence="1">The sequence shown here is derived from an EMBL/GenBank/DDBJ whole genome shotgun (WGS) entry which is preliminary data.</text>
</comment>
<evidence type="ECO:0000313" key="2">
    <source>
        <dbReference type="Proteomes" id="UP001524473"/>
    </source>
</evidence>
<organism evidence="1 2">
    <name type="scientific">Neglectibacter timonensis</name>
    <dbReference type="NCBI Taxonomy" id="1776382"/>
    <lineage>
        <taxon>Bacteria</taxon>
        <taxon>Bacillati</taxon>
        <taxon>Bacillota</taxon>
        <taxon>Clostridia</taxon>
        <taxon>Eubacteriales</taxon>
        <taxon>Oscillospiraceae</taxon>
        <taxon>Neglectibacter</taxon>
    </lineage>
</organism>
<protein>
    <submittedName>
        <fullName evidence="1">Uncharacterized protein</fullName>
    </submittedName>
</protein>
<accession>A0ABT1RZX9</accession>
<keyword evidence="2" id="KW-1185">Reference proteome</keyword>
<gene>
    <name evidence="1" type="ORF">NE695_09970</name>
</gene>
<name>A0ABT1RZX9_9FIRM</name>
<dbReference type="RefSeq" id="WP_066863136.1">
    <property type="nucleotide sequence ID" value="NZ_CABKVV010000013.1"/>
</dbReference>
<proteinExistence type="predicted"/>
<sequence length="78" mass="8569">MKHGKQGVGETVILPRPFRIDPGSFSSEPKKIDGRTSCEKFRLYGMLKEYCNSMGSGRLEAGSAKPAAGYGAGRIYYY</sequence>
<dbReference type="Proteomes" id="UP001524473">
    <property type="component" value="Unassembled WGS sequence"/>
</dbReference>
<evidence type="ECO:0000313" key="1">
    <source>
        <dbReference type="EMBL" id="MCQ4840237.1"/>
    </source>
</evidence>